<comment type="caution">
    <text evidence="9">Lacks conserved residue(s) required for the propagation of feature annotation.</text>
</comment>
<feature type="binding site" evidence="9">
    <location>
        <position position="110"/>
    </location>
    <ligand>
        <name>anthranilate</name>
        <dbReference type="ChEBI" id="CHEBI:16567"/>
        <label>1</label>
    </ligand>
</feature>
<dbReference type="UniPathway" id="UPA00035">
    <property type="reaction ID" value="UER00041"/>
</dbReference>
<dbReference type="Gene3D" id="1.20.970.10">
    <property type="entry name" value="Transferase, Pyrimidine Nucleoside Phosphorylase, Chain C"/>
    <property type="match status" value="1"/>
</dbReference>
<evidence type="ECO:0000256" key="5">
    <source>
        <dbReference type="ARBA" id="ARBA00022822"/>
    </source>
</evidence>
<keyword evidence="9" id="KW-0479">Metal-binding</keyword>
<comment type="function">
    <text evidence="9">Catalyzes the transfer of the phosphoribosyl group of 5-phosphorylribose-1-pyrophosphate (PRPP) to anthranilate to yield N-(5'-phosphoribosyl)-anthranilate (PRA).</text>
</comment>
<evidence type="ECO:0000256" key="1">
    <source>
        <dbReference type="ARBA" id="ARBA00004907"/>
    </source>
</evidence>
<evidence type="ECO:0000259" key="11">
    <source>
        <dbReference type="Pfam" id="PF02885"/>
    </source>
</evidence>
<dbReference type="PATRIC" id="fig|1128398.3.peg.714"/>
<proteinExistence type="inferred from homology"/>
<dbReference type="KEGG" id="cad:Curi_c06720"/>
<keyword evidence="6 9" id="KW-0057">Aromatic amino acid biosynthesis</keyword>
<dbReference type="AlphaFoldDB" id="K0AYB0"/>
<dbReference type="OrthoDB" id="9806430at2"/>
<dbReference type="InterPro" id="IPR000312">
    <property type="entry name" value="Glycosyl_Trfase_fam3"/>
</dbReference>
<dbReference type="EC" id="2.4.2.18" evidence="9"/>
<feature type="domain" description="Glycosyl transferase family 3 N-terminal" evidence="11">
    <location>
        <begin position="6"/>
        <end position="65"/>
    </location>
</feature>
<sequence length="340" mass="36428">MFSKSLNDILDGKNLTEENAQLIMHSIMQGELSESQISALLIGLRMKGETVEEITGFARGMKNNARRVSVDSYSIDTCGTGGDGGKTFNISTAVSIVASAAGVSVAKHGNRAVSSKSGSADVLVELGFNIDIDPHIAESCLKEKGMAFLFAPNYHTAMKNVAPVRRDLGIRTIFNMLGPLSNPVDIKGQVLGIYDGRLTNTIANVLLKLGMERALVVHGDDGLDEITTTTTTTVSEVRDGRVIDYKISPEEFGMSLADPKDISGGDAKENAEIILNILKGKKGPERDIVVLNAGAALYVGKMASNLKEGIKLAEEVIDSGKALDKLNELIEYNRRILCLS</sequence>
<dbReference type="HAMAP" id="MF_00211">
    <property type="entry name" value="TrpD"/>
    <property type="match status" value="1"/>
</dbReference>
<evidence type="ECO:0000313" key="13">
    <source>
        <dbReference type="Proteomes" id="UP000006094"/>
    </source>
</evidence>
<dbReference type="Pfam" id="PF00591">
    <property type="entry name" value="Glycos_transf_3"/>
    <property type="match status" value="1"/>
</dbReference>
<keyword evidence="5 9" id="KW-0822">Tryptophan biosynthesis</keyword>
<dbReference type="GO" id="GO:0000287">
    <property type="term" value="F:magnesium ion binding"/>
    <property type="evidence" value="ECO:0007669"/>
    <property type="project" value="UniProtKB-UniRule"/>
</dbReference>
<dbReference type="PANTHER" id="PTHR43285">
    <property type="entry name" value="ANTHRANILATE PHOSPHORIBOSYLTRANSFERASE"/>
    <property type="match status" value="1"/>
</dbReference>
<keyword evidence="2 9" id="KW-0028">Amino-acid biosynthesis</keyword>
<name>K0AYB0_GOTA9</name>
<comment type="similarity">
    <text evidence="9">Belongs to the anthranilate phosphoribosyltransferase family.</text>
</comment>
<accession>K0AYB0</accession>
<dbReference type="FunFam" id="3.40.1030.10:FF:000002">
    <property type="entry name" value="Anthranilate phosphoribosyltransferase"/>
    <property type="match status" value="1"/>
</dbReference>
<feature type="binding site" evidence="9">
    <location>
        <begin position="89"/>
        <end position="92"/>
    </location>
    <ligand>
        <name>5-phospho-alpha-D-ribose 1-diphosphate</name>
        <dbReference type="ChEBI" id="CHEBI:58017"/>
    </ligand>
</feature>
<comment type="similarity">
    <text evidence="8">In the C-terminal section; belongs to the anthranilate phosphoribosyltransferase family.</text>
</comment>
<feature type="binding site" evidence="9">
    <location>
        <position position="225"/>
    </location>
    <ligand>
        <name>Mg(2+)</name>
        <dbReference type="ChEBI" id="CHEBI:18420"/>
        <label>1</label>
    </ligand>
</feature>
<feature type="binding site" evidence="9">
    <location>
        <position position="225"/>
    </location>
    <ligand>
        <name>Mg(2+)</name>
        <dbReference type="ChEBI" id="CHEBI:18420"/>
        <label>2</label>
    </ligand>
</feature>
<evidence type="ECO:0000256" key="9">
    <source>
        <dbReference type="HAMAP-Rule" id="MF_00211"/>
    </source>
</evidence>
<dbReference type="Pfam" id="PF02885">
    <property type="entry name" value="Glycos_trans_3N"/>
    <property type="match status" value="1"/>
</dbReference>
<comment type="subunit">
    <text evidence="9">Homodimer.</text>
</comment>
<feature type="binding site" evidence="9">
    <location>
        <position position="91"/>
    </location>
    <ligand>
        <name>Mg(2+)</name>
        <dbReference type="ChEBI" id="CHEBI:18420"/>
        <label>1</label>
    </ligand>
</feature>
<protein>
    <recommendedName>
        <fullName evidence="9">Anthranilate phosphoribosyltransferase</fullName>
        <ecNumber evidence="9">2.4.2.18</ecNumber>
    </recommendedName>
</protein>
<evidence type="ECO:0000259" key="10">
    <source>
        <dbReference type="Pfam" id="PF00591"/>
    </source>
</evidence>
<dbReference type="PANTHER" id="PTHR43285:SF2">
    <property type="entry name" value="ANTHRANILATE PHOSPHORIBOSYLTRANSFERASE"/>
    <property type="match status" value="1"/>
</dbReference>
<feature type="binding site" evidence="9">
    <location>
        <position position="119"/>
    </location>
    <ligand>
        <name>5-phospho-alpha-D-ribose 1-diphosphate</name>
        <dbReference type="ChEBI" id="CHEBI:58017"/>
    </ligand>
</feature>
<evidence type="ECO:0000256" key="4">
    <source>
        <dbReference type="ARBA" id="ARBA00022679"/>
    </source>
</evidence>
<feature type="binding site" evidence="9">
    <location>
        <position position="79"/>
    </location>
    <ligand>
        <name>anthranilate</name>
        <dbReference type="ChEBI" id="CHEBI:16567"/>
        <label>1</label>
    </ligand>
</feature>
<dbReference type="SUPFAM" id="SSF52418">
    <property type="entry name" value="Nucleoside phosphorylase/phosphoribosyltransferase catalytic domain"/>
    <property type="match status" value="1"/>
</dbReference>
<dbReference type="RefSeq" id="WP_014966882.1">
    <property type="nucleotide sequence ID" value="NC_018664.1"/>
</dbReference>
<evidence type="ECO:0000256" key="7">
    <source>
        <dbReference type="ARBA" id="ARBA00052328"/>
    </source>
</evidence>
<evidence type="ECO:0000256" key="3">
    <source>
        <dbReference type="ARBA" id="ARBA00022676"/>
    </source>
</evidence>
<dbReference type="STRING" id="1128398.Curi_c06720"/>
<dbReference type="InterPro" id="IPR005940">
    <property type="entry name" value="Anthranilate_Pribosyl_Tfrase"/>
</dbReference>
<feature type="binding site" evidence="9">
    <location>
        <position position="165"/>
    </location>
    <ligand>
        <name>anthranilate</name>
        <dbReference type="ChEBI" id="CHEBI:16567"/>
        <label>2</label>
    </ligand>
</feature>
<dbReference type="InterPro" id="IPR017459">
    <property type="entry name" value="Glycosyl_Trfase_fam3_N_dom"/>
</dbReference>
<dbReference type="Proteomes" id="UP000006094">
    <property type="component" value="Chromosome"/>
</dbReference>
<dbReference type="GO" id="GO:0005829">
    <property type="term" value="C:cytosol"/>
    <property type="evidence" value="ECO:0007669"/>
    <property type="project" value="TreeGrafter"/>
</dbReference>
<comment type="cofactor">
    <cofactor evidence="9">
        <name>Mg(2+)</name>
        <dbReference type="ChEBI" id="CHEBI:18420"/>
    </cofactor>
    <text evidence="9">Binds 2 magnesium ions per monomer.</text>
</comment>
<dbReference type="GO" id="GO:0000162">
    <property type="term" value="P:L-tryptophan biosynthetic process"/>
    <property type="evidence" value="ECO:0007669"/>
    <property type="project" value="UniProtKB-UniRule"/>
</dbReference>
<dbReference type="GO" id="GO:0004048">
    <property type="term" value="F:anthranilate phosphoribosyltransferase activity"/>
    <property type="evidence" value="ECO:0007669"/>
    <property type="project" value="UniProtKB-UniRule"/>
</dbReference>
<feature type="binding site" evidence="9">
    <location>
        <begin position="82"/>
        <end position="83"/>
    </location>
    <ligand>
        <name>5-phospho-alpha-D-ribose 1-diphosphate</name>
        <dbReference type="ChEBI" id="CHEBI:58017"/>
    </ligand>
</feature>
<feature type="binding site" evidence="9">
    <location>
        <position position="79"/>
    </location>
    <ligand>
        <name>5-phospho-alpha-D-ribose 1-diphosphate</name>
        <dbReference type="ChEBI" id="CHEBI:58017"/>
    </ligand>
</feature>
<comment type="catalytic activity">
    <reaction evidence="7 9">
        <text>N-(5-phospho-beta-D-ribosyl)anthranilate + diphosphate = 5-phospho-alpha-D-ribose 1-diphosphate + anthranilate</text>
        <dbReference type="Rhea" id="RHEA:11768"/>
        <dbReference type="ChEBI" id="CHEBI:16567"/>
        <dbReference type="ChEBI" id="CHEBI:18277"/>
        <dbReference type="ChEBI" id="CHEBI:33019"/>
        <dbReference type="ChEBI" id="CHEBI:58017"/>
        <dbReference type="EC" id="2.4.2.18"/>
    </reaction>
</comment>
<organism evidence="12 13">
    <name type="scientific">Gottschalkia acidurici (strain ATCC 7906 / DSM 604 / BCRC 14475 / CIP 104303 / KCTC 5404 / NCIMB 10678 / 9a)</name>
    <name type="common">Clostridium acidurici</name>
    <dbReference type="NCBI Taxonomy" id="1128398"/>
    <lineage>
        <taxon>Bacteria</taxon>
        <taxon>Bacillati</taxon>
        <taxon>Bacillota</taxon>
        <taxon>Tissierellia</taxon>
        <taxon>Tissierellales</taxon>
        <taxon>Gottschalkiaceae</taxon>
        <taxon>Gottschalkia</taxon>
    </lineage>
</organism>
<evidence type="ECO:0000256" key="2">
    <source>
        <dbReference type="ARBA" id="ARBA00022605"/>
    </source>
</evidence>
<dbReference type="Gene3D" id="3.40.1030.10">
    <property type="entry name" value="Nucleoside phosphorylase/phosphoribosyltransferase catalytic domain"/>
    <property type="match status" value="1"/>
</dbReference>
<evidence type="ECO:0000256" key="6">
    <source>
        <dbReference type="ARBA" id="ARBA00023141"/>
    </source>
</evidence>
<evidence type="ECO:0000256" key="8">
    <source>
        <dbReference type="ARBA" id="ARBA00061188"/>
    </source>
</evidence>
<dbReference type="eggNOG" id="COG0547">
    <property type="taxonomic scope" value="Bacteria"/>
</dbReference>
<dbReference type="InterPro" id="IPR036320">
    <property type="entry name" value="Glycosyl_Trfase_fam3_N_dom_sf"/>
</dbReference>
<evidence type="ECO:0000313" key="12">
    <source>
        <dbReference type="EMBL" id="AFS77745.1"/>
    </source>
</evidence>
<feature type="binding site" evidence="9">
    <location>
        <position position="224"/>
    </location>
    <ligand>
        <name>Mg(2+)</name>
        <dbReference type="ChEBI" id="CHEBI:18420"/>
        <label>2</label>
    </ligand>
</feature>
<dbReference type="InterPro" id="IPR035902">
    <property type="entry name" value="Nuc_phospho_transferase"/>
</dbReference>
<feature type="binding site" evidence="9">
    <location>
        <begin position="107"/>
        <end position="115"/>
    </location>
    <ligand>
        <name>5-phospho-alpha-D-ribose 1-diphosphate</name>
        <dbReference type="ChEBI" id="CHEBI:58017"/>
    </ligand>
</feature>
<keyword evidence="13" id="KW-1185">Reference proteome</keyword>
<feature type="binding site" evidence="9">
    <location>
        <position position="87"/>
    </location>
    <ligand>
        <name>5-phospho-alpha-D-ribose 1-diphosphate</name>
        <dbReference type="ChEBI" id="CHEBI:58017"/>
    </ligand>
</feature>
<comment type="pathway">
    <text evidence="1 9">Amino-acid biosynthesis; L-tryptophan biosynthesis; L-tryptophan from chorismate: step 2/5.</text>
</comment>
<dbReference type="HOGENOM" id="CLU_034315_2_1_9"/>
<keyword evidence="4 9" id="KW-0808">Transferase</keyword>
<keyword evidence="9" id="KW-0460">Magnesium</keyword>
<dbReference type="EMBL" id="CP003326">
    <property type="protein sequence ID" value="AFS77745.1"/>
    <property type="molecule type" value="Genomic_DNA"/>
</dbReference>
<reference evidence="12 13" key="1">
    <citation type="journal article" date="2012" name="PLoS ONE">
        <title>The purine-utilizing bacterium Clostridium acidurici 9a: a genome-guided metabolic reconsideration.</title>
        <authorList>
            <person name="Hartwich K."/>
            <person name="Poehlein A."/>
            <person name="Daniel R."/>
        </authorList>
    </citation>
    <scope>NUCLEOTIDE SEQUENCE [LARGE SCALE GENOMIC DNA]</scope>
    <source>
        <strain evidence="13">ATCC 7906 / DSM 604 / BCRC 14475 / CIP 104303 / KCTC 5404 / NCIMB 10678 / 9a</strain>
    </source>
</reference>
<dbReference type="SUPFAM" id="SSF47648">
    <property type="entry name" value="Nucleoside phosphorylase/phosphoribosyltransferase N-terminal domain"/>
    <property type="match status" value="1"/>
</dbReference>
<keyword evidence="3 9" id="KW-0328">Glycosyltransferase</keyword>
<feature type="domain" description="Glycosyl transferase family 3" evidence="10">
    <location>
        <begin position="75"/>
        <end position="323"/>
    </location>
</feature>
<dbReference type="NCBIfam" id="TIGR01245">
    <property type="entry name" value="trpD"/>
    <property type="match status" value="1"/>
</dbReference>
<gene>
    <name evidence="9 12" type="primary">trpD</name>
    <name evidence="12" type="ordered locus">Curi_c06720</name>
</gene>